<proteinExistence type="inferred from homology"/>
<dbReference type="CDD" id="cd00730">
    <property type="entry name" value="rubredoxin"/>
    <property type="match status" value="1"/>
</dbReference>
<dbReference type="eggNOG" id="COG1773">
    <property type="taxonomic scope" value="Bacteria"/>
</dbReference>
<dbReference type="Proteomes" id="UP000004169">
    <property type="component" value="Unassembled WGS sequence"/>
</dbReference>
<keyword evidence="5 6" id="KW-0408">Iron</keyword>
<accession>H8FSR7</accession>
<feature type="domain" description="Rubredoxin-like" evidence="7">
    <location>
        <begin position="20"/>
        <end position="68"/>
    </location>
</feature>
<dbReference type="Gene3D" id="2.20.28.10">
    <property type="match status" value="1"/>
</dbReference>
<name>H8FSR7_MAGML</name>
<dbReference type="PROSITE" id="PS00202">
    <property type="entry name" value="RUBREDOXIN"/>
    <property type="match status" value="1"/>
</dbReference>
<sequence length="70" mass="7537">MSETALPLAPAVARDPDGALALWVCNRCGHVYSPGEGEPLQDIPPGVPFEHLPEDWLCPHCGAPHSLFIH</sequence>
<organism evidence="8 9">
    <name type="scientific">Magnetospirillum molischianum DSM 120</name>
    <dbReference type="NCBI Taxonomy" id="1150626"/>
    <lineage>
        <taxon>Bacteria</taxon>
        <taxon>Pseudomonadati</taxon>
        <taxon>Pseudomonadota</taxon>
        <taxon>Alphaproteobacteria</taxon>
        <taxon>Rhodospirillales</taxon>
        <taxon>Rhodospirillaceae</taxon>
        <taxon>Magnetospirillum</taxon>
    </lineage>
</organism>
<gene>
    <name evidence="8" type="ORF">PHAMO_270246</name>
</gene>
<dbReference type="InterPro" id="IPR024935">
    <property type="entry name" value="Rubredoxin_dom"/>
</dbReference>
<evidence type="ECO:0000313" key="9">
    <source>
        <dbReference type="Proteomes" id="UP000004169"/>
    </source>
</evidence>
<dbReference type="STRING" id="1150626.PHAMO_270246"/>
<dbReference type="GO" id="GO:0005506">
    <property type="term" value="F:iron ion binding"/>
    <property type="evidence" value="ECO:0007669"/>
    <property type="project" value="UniProtKB-UniRule"/>
</dbReference>
<dbReference type="PANTHER" id="PTHR47627:SF1">
    <property type="entry name" value="RUBREDOXIN-1-RELATED"/>
    <property type="match status" value="1"/>
</dbReference>
<evidence type="ECO:0000256" key="2">
    <source>
        <dbReference type="ARBA" id="ARBA00022448"/>
    </source>
</evidence>
<evidence type="ECO:0000256" key="3">
    <source>
        <dbReference type="ARBA" id="ARBA00022723"/>
    </source>
</evidence>
<keyword evidence="3 6" id="KW-0479">Metal-binding</keyword>
<comment type="similarity">
    <text evidence="6">Belongs to the rubredoxin family.</text>
</comment>
<protein>
    <recommendedName>
        <fullName evidence="6">Rubredoxin</fullName>
    </recommendedName>
</protein>
<dbReference type="AlphaFoldDB" id="H8FSR7"/>
<keyword evidence="4 6" id="KW-0249">Electron transport</keyword>
<evidence type="ECO:0000259" key="7">
    <source>
        <dbReference type="PROSITE" id="PS50903"/>
    </source>
</evidence>
<keyword evidence="2" id="KW-0813">Transport</keyword>
<comment type="cofactor">
    <cofactor evidence="1 6">
        <name>Fe(3+)</name>
        <dbReference type="ChEBI" id="CHEBI:29034"/>
    </cofactor>
</comment>
<dbReference type="InterPro" id="IPR018527">
    <property type="entry name" value="Rubredoxin_Fe_BS"/>
</dbReference>
<evidence type="ECO:0000256" key="4">
    <source>
        <dbReference type="ARBA" id="ARBA00022982"/>
    </source>
</evidence>
<dbReference type="GO" id="GO:0043448">
    <property type="term" value="P:alkane catabolic process"/>
    <property type="evidence" value="ECO:0007669"/>
    <property type="project" value="TreeGrafter"/>
</dbReference>
<dbReference type="Pfam" id="PF00301">
    <property type="entry name" value="Rubredoxin"/>
    <property type="match status" value="1"/>
</dbReference>
<dbReference type="RefSeq" id="WP_002728477.1">
    <property type="nucleotide sequence ID" value="NZ_CAHP01000020.1"/>
</dbReference>
<dbReference type="GO" id="GO:0009055">
    <property type="term" value="F:electron transfer activity"/>
    <property type="evidence" value="ECO:0007669"/>
    <property type="project" value="TreeGrafter"/>
</dbReference>
<dbReference type="PANTHER" id="PTHR47627">
    <property type="entry name" value="RUBREDOXIN"/>
    <property type="match status" value="1"/>
</dbReference>
<keyword evidence="9" id="KW-1185">Reference proteome</keyword>
<dbReference type="EMBL" id="CAHP01000020">
    <property type="protein sequence ID" value="CCG41405.1"/>
    <property type="molecule type" value="Genomic_DNA"/>
</dbReference>
<evidence type="ECO:0000313" key="8">
    <source>
        <dbReference type="EMBL" id="CCG41405.1"/>
    </source>
</evidence>
<evidence type="ECO:0000256" key="6">
    <source>
        <dbReference type="RuleBase" id="RU003820"/>
    </source>
</evidence>
<dbReference type="PROSITE" id="PS50903">
    <property type="entry name" value="RUBREDOXIN_LIKE"/>
    <property type="match status" value="1"/>
</dbReference>
<evidence type="ECO:0000256" key="5">
    <source>
        <dbReference type="ARBA" id="ARBA00023004"/>
    </source>
</evidence>
<reference evidence="8 9" key="1">
    <citation type="journal article" date="2012" name="J. Bacteriol.">
        <title>Draft Genome Sequence of the Purple Photosynthetic Bacterium Phaeospirillum molischianum DSM120, a Particularly Versatile Bacterium.</title>
        <authorList>
            <person name="Duquesne K."/>
            <person name="Prima V."/>
            <person name="Ji B."/>
            <person name="Rouy Z."/>
            <person name="Medigue C."/>
            <person name="Talla E."/>
            <person name="Sturgis J.N."/>
        </authorList>
    </citation>
    <scope>NUCLEOTIDE SEQUENCE [LARGE SCALE GENOMIC DNA]</scope>
    <source>
        <strain evidence="9">DSM120</strain>
    </source>
</reference>
<dbReference type="SUPFAM" id="SSF57802">
    <property type="entry name" value="Rubredoxin-like"/>
    <property type="match status" value="1"/>
</dbReference>
<dbReference type="InterPro" id="IPR024934">
    <property type="entry name" value="Rubredoxin-like_dom"/>
</dbReference>
<evidence type="ECO:0000256" key="1">
    <source>
        <dbReference type="ARBA" id="ARBA00001965"/>
    </source>
</evidence>
<comment type="caution">
    <text evidence="8">The sequence shown here is derived from an EMBL/GenBank/DDBJ whole genome shotgun (WGS) entry which is preliminary data.</text>
</comment>
<dbReference type="PRINTS" id="PR00163">
    <property type="entry name" value="RUBREDOXIN"/>
</dbReference>
<dbReference type="InterPro" id="IPR050526">
    <property type="entry name" value="Rubredoxin_ET"/>
</dbReference>
<dbReference type="OrthoDB" id="9808980at2"/>